<dbReference type="Gene3D" id="3.20.20.30">
    <property type="entry name" value="Luciferase-like domain"/>
    <property type="match status" value="1"/>
</dbReference>
<keyword evidence="3" id="KW-0560">Oxidoreductase</keyword>
<protein>
    <submittedName>
        <fullName evidence="6">Probable F420-dependent oxidoreductase, Rv2161c family</fullName>
    </submittedName>
</protein>
<dbReference type="Pfam" id="PF00296">
    <property type="entry name" value="Bac_luciferase"/>
    <property type="match status" value="1"/>
</dbReference>
<organism evidence="6 7">
    <name type="scientific">Actinomadura madurae</name>
    <dbReference type="NCBI Taxonomy" id="1993"/>
    <lineage>
        <taxon>Bacteria</taxon>
        <taxon>Bacillati</taxon>
        <taxon>Actinomycetota</taxon>
        <taxon>Actinomycetes</taxon>
        <taxon>Streptosporangiales</taxon>
        <taxon>Thermomonosporaceae</taxon>
        <taxon>Actinomadura</taxon>
    </lineage>
</organism>
<evidence type="ECO:0000256" key="2">
    <source>
        <dbReference type="ARBA" id="ARBA00022643"/>
    </source>
</evidence>
<dbReference type="GO" id="GO:0008726">
    <property type="term" value="F:alkanesulfonate monooxygenase activity"/>
    <property type="evidence" value="ECO:0007669"/>
    <property type="project" value="TreeGrafter"/>
</dbReference>
<dbReference type="OrthoDB" id="3206024at2"/>
<accession>A0A1I4VUB6</accession>
<gene>
    <name evidence="6" type="ORF">SAMN04489713_10126</name>
</gene>
<dbReference type="PANTHER" id="PTHR42847:SF4">
    <property type="entry name" value="ALKANESULFONATE MONOOXYGENASE-RELATED"/>
    <property type="match status" value="1"/>
</dbReference>
<dbReference type="PANTHER" id="PTHR42847">
    <property type="entry name" value="ALKANESULFONATE MONOOXYGENASE"/>
    <property type="match status" value="1"/>
</dbReference>
<evidence type="ECO:0000256" key="4">
    <source>
        <dbReference type="ARBA" id="ARBA00023033"/>
    </source>
</evidence>
<dbReference type="STRING" id="1993.SAMN04489713_10126"/>
<evidence type="ECO:0000313" key="6">
    <source>
        <dbReference type="EMBL" id="SFN04854.1"/>
    </source>
</evidence>
<keyword evidence="7" id="KW-1185">Reference proteome</keyword>
<proteinExistence type="predicted"/>
<dbReference type="AlphaFoldDB" id="A0A1I4VUB6"/>
<dbReference type="GeneID" id="99655846"/>
<dbReference type="eggNOG" id="COG2141">
    <property type="taxonomic scope" value="Bacteria"/>
</dbReference>
<dbReference type="SUPFAM" id="SSF51679">
    <property type="entry name" value="Bacterial luciferase-like"/>
    <property type="match status" value="1"/>
</dbReference>
<dbReference type="InParanoid" id="A0A1I4VUB6"/>
<keyword evidence="2" id="KW-0288">FMN</keyword>
<dbReference type="NCBIfam" id="TIGR03619">
    <property type="entry name" value="F420_Rv2161c"/>
    <property type="match status" value="1"/>
</dbReference>
<evidence type="ECO:0000259" key="5">
    <source>
        <dbReference type="Pfam" id="PF00296"/>
    </source>
</evidence>
<dbReference type="InterPro" id="IPR019921">
    <property type="entry name" value="Lucif-like_OxRdtase_Rv2161c"/>
</dbReference>
<dbReference type="GO" id="GO:0046306">
    <property type="term" value="P:alkanesulfonate catabolic process"/>
    <property type="evidence" value="ECO:0007669"/>
    <property type="project" value="TreeGrafter"/>
</dbReference>
<dbReference type="InterPro" id="IPR011251">
    <property type="entry name" value="Luciferase-like_dom"/>
</dbReference>
<sequence>MQFGISTFVTDDGIAPGVLGRALEERGFESLYLAEHTHIPVKRETPWPGGAELPRHYYRTLDPFVALTAAAAATERLRVGTGIALVVQRDPILLAKEVASLDLVSGGRAALGVGAGWNREEMRNHGTEPTTRMRLLRERVLAVKELWTKDEAEFHGEFVDFDPVFSYPKPVQDPHPPVLVGGAGPTTFDRVVEFGDGWMPIYGRGTDRLAEQIAELRERAGRRLPVTVFGTPPKGEVVAGLEEAGVDEVLFNLPTEPEDDTLRALDRLAELV</sequence>
<keyword evidence="4" id="KW-0503">Monooxygenase</keyword>
<keyword evidence="1" id="KW-0285">Flavoprotein</keyword>
<dbReference type="EMBL" id="FOVH01000001">
    <property type="protein sequence ID" value="SFN04854.1"/>
    <property type="molecule type" value="Genomic_DNA"/>
</dbReference>
<evidence type="ECO:0000313" key="7">
    <source>
        <dbReference type="Proteomes" id="UP000183413"/>
    </source>
</evidence>
<dbReference type="Proteomes" id="UP000183413">
    <property type="component" value="Unassembled WGS sequence"/>
</dbReference>
<reference evidence="6 7" key="1">
    <citation type="submission" date="2016-10" db="EMBL/GenBank/DDBJ databases">
        <authorList>
            <person name="de Groot N.N."/>
        </authorList>
    </citation>
    <scope>NUCLEOTIDE SEQUENCE [LARGE SCALE GENOMIC DNA]</scope>
    <source>
        <strain evidence="6 7">DSM 43067</strain>
    </source>
</reference>
<evidence type="ECO:0000256" key="1">
    <source>
        <dbReference type="ARBA" id="ARBA00022630"/>
    </source>
</evidence>
<name>A0A1I4VUB6_9ACTN</name>
<evidence type="ECO:0000256" key="3">
    <source>
        <dbReference type="ARBA" id="ARBA00023002"/>
    </source>
</evidence>
<feature type="domain" description="Luciferase-like" evidence="5">
    <location>
        <begin position="20"/>
        <end position="227"/>
    </location>
</feature>
<dbReference type="InterPro" id="IPR036661">
    <property type="entry name" value="Luciferase-like_sf"/>
</dbReference>
<dbReference type="RefSeq" id="WP_024935350.1">
    <property type="nucleotide sequence ID" value="NZ_CP083237.1"/>
</dbReference>
<dbReference type="InterPro" id="IPR050172">
    <property type="entry name" value="SsuD_RutA_monooxygenase"/>
</dbReference>